<dbReference type="EMBL" id="FP565176">
    <property type="protein sequence ID" value="CBA16839.1"/>
    <property type="molecule type" value="Genomic_DNA"/>
</dbReference>
<accession>D2U997</accession>
<dbReference type="Proteomes" id="UP000001890">
    <property type="component" value="Chromosome"/>
</dbReference>
<dbReference type="AlphaFoldDB" id="D2U997"/>
<sequence length="72" mass="7702">MPEPLSATADAKPCRLIAGSVSMAVGTVIQCRTHERALHHQDGPAFDSLGTMPYPLSNGLYNGIHLLIRTMA</sequence>
<keyword evidence="2" id="KW-1185">Reference proteome</keyword>
<gene>
    <name evidence="1" type="ordered locus">XALc_2359</name>
</gene>
<evidence type="ECO:0000313" key="2">
    <source>
        <dbReference type="Proteomes" id="UP000001890"/>
    </source>
</evidence>
<name>D2U997_XANAP</name>
<organism evidence="1 2">
    <name type="scientific">Xanthomonas albilineans (strain GPE PC73 / CFBP 7063)</name>
    <dbReference type="NCBI Taxonomy" id="380358"/>
    <lineage>
        <taxon>Bacteria</taxon>
        <taxon>Pseudomonadati</taxon>
        <taxon>Pseudomonadota</taxon>
        <taxon>Gammaproteobacteria</taxon>
        <taxon>Lysobacterales</taxon>
        <taxon>Lysobacteraceae</taxon>
        <taxon>Xanthomonas</taxon>
    </lineage>
</organism>
<evidence type="ECO:0000313" key="1">
    <source>
        <dbReference type="EMBL" id="CBA16839.1"/>
    </source>
</evidence>
<reference evidence="1 2" key="1">
    <citation type="journal article" date="2009" name="BMC Genomics">
        <title>The complete genome sequence of Xanthomonas albilineans provides new insights into the reductive genome evolution of the xylem-limited Xanthomonadaceae.</title>
        <authorList>
            <person name="Pieretti I."/>
            <person name="Royer M."/>
            <person name="Barbe V."/>
            <person name="Carrere S."/>
            <person name="Koebnik R."/>
            <person name="Cociancich S."/>
            <person name="Couloux A."/>
            <person name="Darrasse A."/>
            <person name="Gouzy J."/>
            <person name="Jacques M.A."/>
            <person name="Lauber E."/>
            <person name="Manceau C."/>
            <person name="Mangenot S."/>
            <person name="Poussier S."/>
            <person name="Segurens B."/>
            <person name="Szurek B."/>
            <person name="Verdier V."/>
            <person name="Arlat M."/>
            <person name="Rott P."/>
        </authorList>
    </citation>
    <scope>NUCLEOTIDE SEQUENCE [LARGE SCALE GENOMIC DNA]</scope>
    <source>
        <strain evidence="2">GPE PC73 / CFBP 7063</strain>
    </source>
</reference>
<dbReference type="KEGG" id="xal:XALC_2359"/>
<protein>
    <submittedName>
        <fullName evidence="1">Uncharacterized protein</fullName>
    </submittedName>
</protein>
<proteinExistence type="predicted"/>